<gene>
    <name evidence="2" type="ordered locus">Dshi_1352</name>
</gene>
<dbReference type="STRING" id="398580.Dshi_1352"/>
<evidence type="ECO:0000259" key="1">
    <source>
        <dbReference type="Pfam" id="PF04994"/>
    </source>
</evidence>
<dbReference type="HOGENOM" id="CLU_155224_0_0_5"/>
<dbReference type="RefSeq" id="WP_012178024.1">
    <property type="nucleotide sequence ID" value="NC_009952.1"/>
</dbReference>
<dbReference type="InterPro" id="IPR007077">
    <property type="entry name" value="TfoX_C"/>
</dbReference>
<keyword evidence="3" id="KW-1185">Reference proteome</keyword>
<dbReference type="KEGG" id="dsh:Dshi_1352"/>
<sequence>MTTPLETVRNIGPAMADALRLAGVGSAEALVAMGADAAYLRLLNHGARPHFIAYYAMVMGLQGRPWNDAKGAEKAALRVRFDRLKADASPTTDTAFERLLDEIGVRPAR</sequence>
<organism evidence="2 3">
    <name type="scientific">Dinoroseobacter shibae (strain DSM 16493 / NCIMB 14021 / DFL 12)</name>
    <dbReference type="NCBI Taxonomy" id="398580"/>
    <lineage>
        <taxon>Bacteria</taxon>
        <taxon>Pseudomonadati</taxon>
        <taxon>Pseudomonadota</taxon>
        <taxon>Alphaproteobacteria</taxon>
        <taxon>Rhodobacterales</taxon>
        <taxon>Roseobacteraceae</taxon>
        <taxon>Dinoroseobacter</taxon>
    </lineage>
</organism>
<dbReference type="Gene3D" id="1.10.150.20">
    <property type="entry name" value="5' to 3' exonuclease, C-terminal subdomain"/>
    <property type="match status" value="1"/>
</dbReference>
<evidence type="ECO:0000313" key="3">
    <source>
        <dbReference type="Proteomes" id="UP000006833"/>
    </source>
</evidence>
<evidence type="ECO:0000313" key="2">
    <source>
        <dbReference type="EMBL" id="ABV93094.1"/>
    </source>
</evidence>
<dbReference type="Proteomes" id="UP000006833">
    <property type="component" value="Chromosome"/>
</dbReference>
<name>A8LIY0_DINSH</name>
<dbReference type="eggNOG" id="ENOG5032S52">
    <property type="taxonomic scope" value="Bacteria"/>
</dbReference>
<protein>
    <submittedName>
        <fullName evidence="2">TfoX domain protein</fullName>
    </submittedName>
</protein>
<dbReference type="Pfam" id="PF04994">
    <property type="entry name" value="TfoX_C"/>
    <property type="match status" value="1"/>
</dbReference>
<dbReference type="EMBL" id="CP000830">
    <property type="protein sequence ID" value="ABV93094.1"/>
    <property type="molecule type" value="Genomic_DNA"/>
</dbReference>
<feature type="domain" description="TfoX C-terminal" evidence="1">
    <location>
        <begin position="2"/>
        <end position="79"/>
    </location>
</feature>
<proteinExistence type="predicted"/>
<dbReference type="AlphaFoldDB" id="A8LIY0"/>
<accession>A8LIY0</accession>
<dbReference type="OrthoDB" id="7861542at2"/>
<reference evidence="3" key="1">
    <citation type="journal article" date="2010" name="ISME J.">
        <title>The complete genome sequence of the algal symbiont Dinoroseobacter shibae: a hitchhiker's guide to life in the sea.</title>
        <authorList>
            <person name="Wagner-Dobler I."/>
            <person name="Ballhausen B."/>
            <person name="Berger M."/>
            <person name="Brinkhoff T."/>
            <person name="Buchholz I."/>
            <person name="Bunk B."/>
            <person name="Cypionka H."/>
            <person name="Daniel R."/>
            <person name="Drepper T."/>
            <person name="Gerdts G."/>
            <person name="Hahnke S."/>
            <person name="Han C."/>
            <person name="Jahn D."/>
            <person name="Kalhoefer D."/>
            <person name="Kiss H."/>
            <person name="Klenk H.P."/>
            <person name="Kyrpides N."/>
            <person name="Liebl W."/>
            <person name="Liesegang H."/>
            <person name="Meincke L."/>
            <person name="Pati A."/>
            <person name="Petersen J."/>
            <person name="Piekarski T."/>
            <person name="Pommerenke C."/>
            <person name="Pradella S."/>
            <person name="Pukall R."/>
            <person name="Rabus R."/>
            <person name="Stackebrandt E."/>
            <person name="Thole S."/>
            <person name="Thompson L."/>
            <person name="Tielen P."/>
            <person name="Tomasch J."/>
            <person name="von Jan M."/>
            <person name="Wanphrut N."/>
            <person name="Wichels A."/>
            <person name="Zech H."/>
            <person name="Simon M."/>
        </authorList>
    </citation>
    <scope>NUCLEOTIDE SEQUENCE [LARGE SCALE GENOMIC DNA]</scope>
    <source>
        <strain evidence="3">DSM 16493 / NCIMB 14021 / DFL 12</strain>
    </source>
</reference>